<keyword evidence="1" id="KW-0812">Transmembrane</keyword>
<protein>
    <submittedName>
        <fullName evidence="2">Uncharacterized protein</fullName>
    </submittedName>
</protein>
<keyword evidence="1" id="KW-1133">Transmembrane helix</keyword>
<gene>
    <name evidence="2" type="ORF">RFI_28696</name>
</gene>
<feature type="transmembrane region" description="Helical" evidence="1">
    <location>
        <begin position="157"/>
        <end position="178"/>
    </location>
</feature>
<evidence type="ECO:0000313" key="3">
    <source>
        <dbReference type="Proteomes" id="UP000023152"/>
    </source>
</evidence>
<keyword evidence="1" id="KW-0472">Membrane</keyword>
<dbReference type="Proteomes" id="UP000023152">
    <property type="component" value="Unassembled WGS sequence"/>
</dbReference>
<sequence>MKKKIRIVPSIIETPMQMLSNECVMIGAKISKNGHYSMSMYPERKTLKYTKKKLYILTHFHHIATLDRSKKMKDKEKGMMTLQKISHMAIEKILFQGHTVVGFVLKRKKKGRLSIYLGYGSSCPQCASQWKLLDGCDNAKRSANNDDNDDHKMQSMFLLLISQLFQYIGLVFCVPQYLGAKAVGVCGREQMLLRIYYKKQQGRANR</sequence>
<accession>X6M4X5</accession>
<evidence type="ECO:0000313" key="2">
    <source>
        <dbReference type="EMBL" id="ETO08691.1"/>
    </source>
</evidence>
<evidence type="ECO:0000256" key="1">
    <source>
        <dbReference type="SAM" id="Phobius"/>
    </source>
</evidence>
<reference evidence="2 3" key="1">
    <citation type="journal article" date="2013" name="Curr. Biol.">
        <title>The Genome of the Foraminiferan Reticulomyxa filosa.</title>
        <authorList>
            <person name="Glockner G."/>
            <person name="Hulsmann N."/>
            <person name="Schleicher M."/>
            <person name="Noegel A.A."/>
            <person name="Eichinger L."/>
            <person name="Gallinger C."/>
            <person name="Pawlowski J."/>
            <person name="Sierra R."/>
            <person name="Euteneuer U."/>
            <person name="Pillet L."/>
            <person name="Moustafa A."/>
            <person name="Platzer M."/>
            <person name="Groth M."/>
            <person name="Szafranski K."/>
            <person name="Schliwa M."/>
        </authorList>
    </citation>
    <scope>NUCLEOTIDE SEQUENCE [LARGE SCALE GENOMIC DNA]</scope>
</reference>
<dbReference type="EMBL" id="ASPP01024794">
    <property type="protein sequence ID" value="ETO08691.1"/>
    <property type="molecule type" value="Genomic_DNA"/>
</dbReference>
<dbReference type="AlphaFoldDB" id="X6M4X5"/>
<organism evidence="2 3">
    <name type="scientific">Reticulomyxa filosa</name>
    <dbReference type="NCBI Taxonomy" id="46433"/>
    <lineage>
        <taxon>Eukaryota</taxon>
        <taxon>Sar</taxon>
        <taxon>Rhizaria</taxon>
        <taxon>Retaria</taxon>
        <taxon>Foraminifera</taxon>
        <taxon>Monothalamids</taxon>
        <taxon>Reticulomyxidae</taxon>
        <taxon>Reticulomyxa</taxon>
    </lineage>
</organism>
<name>X6M4X5_RETFI</name>
<comment type="caution">
    <text evidence="2">The sequence shown here is derived from an EMBL/GenBank/DDBJ whole genome shotgun (WGS) entry which is preliminary data.</text>
</comment>
<keyword evidence="3" id="KW-1185">Reference proteome</keyword>
<proteinExistence type="predicted"/>